<evidence type="ECO:0000256" key="1">
    <source>
        <dbReference type="SAM" id="MobiDB-lite"/>
    </source>
</evidence>
<feature type="region of interest" description="Disordered" evidence="1">
    <location>
        <begin position="36"/>
        <end position="55"/>
    </location>
</feature>
<dbReference type="EMBL" id="HACA01006212">
    <property type="protein sequence ID" value="CDW23573.1"/>
    <property type="molecule type" value="Transcribed_RNA"/>
</dbReference>
<dbReference type="InterPro" id="IPR036638">
    <property type="entry name" value="HLH_DNA-bd_sf"/>
</dbReference>
<organism evidence="3">
    <name type="scientific">Lepeophtheirus salmonis</name>
    <name type="common">Salmon louse</name>
    <name type="synonym">Caligus salmonis</name>
    <dbReference type="NCBI Taxonomy" id="72036"/>
    <lineage>
        <taxon>Eukaryota</taxon>
        <taxon>Metazoa</taxon>
        <taxon>Ecdysozoa</taxon>
        <taxon>Arthropoda</taxon>
        <taxon>Crustacea</taxon>
        <taxon>Multicrustacea</taxon>
        <taxon>Hexanauplia</taxon>
        <taxon>Copepoda</taxon>
        <taxon>Siphonostomatoida</taxon>
        <taxon>Caligidae</taxon>
        <taxon>Lepeophtheirus</taxon>
    </lineage>
</organism>
<dbReference type="Gene3D" id="4.10.280.10">
    <property type="entry name" value="Helix-loop-helix DNA-binding domain"/>
    <property type="match status" value="1"/>
</dbReference>
<dbReference type="GO" id="GO:0046983">
    <property type="term" value="F:protein dimerization activity"/>
    <property type="evidence" value="ECO:0007669"/>
    <property type="project" value="InterPro"/>
</dbReference>
<accession>A0A0K2TC36</accession>
<dbReference type="InterPro" id="IPR011598">
    <property type="entry name" value="bHLH_dom"/>
</dbReference>
<dbReference type="SMART" id="SM00353">
    <property type="entry name" value="HLH"/>
    <property type="match status" value="1"/>
</dbReference>
<evidence type="ECO:0000313" key="3">
    <source>
        <dbReference type="EMBL" id="CDW23573.1"/>
    </source>
</evidence>
<dbReference type="GO" id="GO:0000977">
    <property type="term" value="F:RNA polymerase II transcription regulatory region sequence-specific DNA binding"/>
    <property type="evidence" value="ECO:0007669"/>
    <property type="project" value="TreeGrafter"/>
</dbReference>
<dbReference type="GO" id="GO:0032502">
    <property type="term" value="P:developmental process"/>
    <property type="evidence" value="ECO:0007669"/>
    <property type="project" value="TreeGrafter"/>
</dbReference>
<dbReference type="SUPFAM" id="SSF47459">
    <property type="entry name" value="HLH, helix-loop-helix DNA-binding domain"/>
    <property type="match status" value="1"/>
</dbReference>
<dbReference type="CTD" id="41961"/>
<dbReference type="GeneID" id="121131796"/>
<dbReference type="PANTHER" id="PTHR23349">
    <property type="entry name" value="BASIC HELIX-LOOP-HELIX TRANSCRIPTION FACTOR, TWIST"/>
    <property type="match status" value="1"/>
</dbReference>
<dbReference type="PANTHER" id="PTHR23349:SF97">
    <property type="entry name" value="BHLH DOMAIN-CONTAINING PROTEIN"/>
    <property type="match status" value="1"/>
</dbReference>
<feature type="compositionally biased region" description="Low complexity" evidence="1">
    <location>
        <begin position="85"/>
        <end position="144"/>
    </location>
</feature>
<dbReference type="InterPro" id="IPR050283">
    <property type="entry name" value="E-box_TF_Regulators"/>
</dbReference>
<feature type="domain" description="BHLH" evidence="2">
    <location>
        <begin position="152"/>
        <end position="204"/>
    </location>
</feature>
<protein>
    <recommendedName>
        <fullName evidence="2">BHLH domain-containing protein</fullName>
    </recommendedName>
</protein>
<proteinExistence type="predicted"/>
<dbReference type="AlphaFoldDB" id="A0A0K2TC36"/>
<dbReference type="KEGG" id="lsm:121131796"/>
<sequence>MASVQYSTTYSEHHPIHHLGYLSPQGNEGMHFEASPGIVSSTMNGRENDPNSYCGIQQLHSNATQHNGQYLEDVESGVSEAEYYSSSHHVSGSSPSKHSPPSSSNMESSYRYRQTQTQQTHPTASRPTSTTTSSVPNSSSNNSNSRDKKRTLRYAQHSTREDNSASSINSAFEELRLHVPTFPYEKRLSKIDTLRLAIAYISLLKEILHHSDTMEPLAYIERCLRGEIRTEGSQEWNTSDLTARLAWINWDNLGVGPSRRGVLSNLQLSADNMNSAAAAAAAVISNSSQTSGAPHSQQLLGGPSLPGQHHSLHPQDPQLHHQQHAHVLHPHHEGIHSAHAGGVHLSHTCPSHMSMGGGM</sequence>
<dbReference type="GO" id="GO:0000981">
    <property type="term" value="F:DNA-binding transcription factor activity, RNA polymerase II-specific"/>
    <property type="evidence" value="ECO:0007669"/>
    <property type="project" value="TreeGrafter"/>
</dbReference>
<feature type="region of interest" description="Disordered" evidence="1">
    <location>
        <begin position="79"/>
        <end position="166"/>
    </location>
</feature>
<feature type="region of interest" description="Disordered" evidence="1">
    <location>
        <begin position="288"/>
        <end position="325"/>
    </location>
</feature>
<feature type="compositionally biased region" description="Polar residues" evidence="1">
    <location>
        <begin position="289"/>
        <end position="299"/>
    </location>
</feature>
<dbReference type="OrthoDB" id="6125763at2759"/>
<name>A0A0K2TC36_LEPSM</name>
<feature type="compositionally biased region" description="Polar residues" evidence="1">
    <location>
        <begin position="38"/>
        <end position="55"/>
    </location>
</feature>
<dbReference type="RefSeq" id="XP_040583117.1">
    <property type="nucleotide sequence ID" value="XM_040727183.2"/>
</dbReference>
<dbReference type="PROSITE" id="PS50888">
    <property type="entry name" value="BHLH"/>
    <property type="match status" value="1"/>
</dbReference>
<dbReference type="Pfam" id="PF00010">
    <property type="entry name" value="HLH"/>
    <property type="match status" value="1"/>
</dbReference>
<reference evidence="3" key="1">
    <citation type="submission" date="2014-05" db="EMBL/GenBank/DDBJ databases">
        <authorList>
            <person name="Chronopoulou M."/>
        </authorList>
    </citation>
    <scope>NUCLEOTIDE SEQUENCE</scope>
    <source>
        <tissue evidence="3">Whole organism</tissue>
    </source>
</reference>
<evidence type="ECO:0000259" key="2">
    <source>
        <dbReference type="PROSITE" id="PS50888"/>
    </source>
</evidence>